<dbReference type="Proteomes" id="UP001629235">
    <property type="component" value="Unassembled WGS sequence"/>
</dbReference>
<name>A0ACC7NPS5_9BURK</name>
<dbReference type="EMBL" id="JAQQDW010000159">
    <property type="protein sequence ID" value="MFM0109029.1"/>
    <property type="molecule type" value="Genomic_DNA"/>
</dbReference>
<evidence type="ECO:0000313" key="2">
    <source>
        <dbReference type="Proteomes" id="UP001629235"/>
    </source>
</evidence>
<proteinExistence type="predicted"/>
<sequence length="209" mass="22105">MKPLDATSRVGSAVAMLGLSGLLSGCYYVPYGYYPGYGYYPVYSGAPTAATEQGIPVAPGDASQPTVQEPFTMPDVTSTDAPPAYTLAPAPAYGAPAYYPVAYPYGWPYPYPYYGYGYGWPGWWWPSASFSFAFWGGCCVNHYGHYHYGYWGHPGYWGGHGHPGYAGAGHGYSGYAGSSHAYGAGTPAGWGSGGGSHYWATGGGHGRSR</sequence>
<keyword evidence="2" id="KW-1185">Reference proteome</keyword>
<evidence type="ECO:0000313" key="1">
    <source>
        <dbReference type="EMBL" id="MFM0109029.1"/>
    </source>
</evidence>
<protein>
    <submittedName>
        <fullName evidence="1">Uncharacterized protein</fullName>
    </submittedName>
</protein>
<gene>
    <name evidence="1" type="ORF">PQR01_38020</name>
</gene>
<accession>A0ACC7NPS5</accession>
<comment type="caution">
    <text evidence="1">The sequence shown here is derived from an EMBL/GenBank/DDBJ whole genome shotgun (WGS) entry which is preliminary data.</text>
</comment>
<reference evidence="1 2" key="1">
    <citation type="journal article" date="2024" name="Chem. Sci.">
        <title>Discovery of megapolipeptins by genome mining of a Burkholderiales bacteria collection.</title>
        <authorList>
            <person name="Paulo B.S."/>
            <person name="Recchia M.J.J."/>
            <person name="Lee S."/>
            <person name="Fergusson C.H."/>
            <person name="Romanowski S.B."/>
            <person name="Hernandez A."/>
            <person name="Krull N."/>
            <person name="Liu D.Y."/>
            <person name="Cavanagh H."/>
            <person name="Bos A."/>
            <person name="Gray C.A."/>
            <person name="Murphy B.T."/>
            <person name="Linington R.G."/>
            <person name="Eustaquio A.S."/>
        </authorList>
    </citation>
    <scope>NUCLEOTIDE SEQUENCE [LARGE SCALE GENOMIC DNA]</scope>
    <source>
        <strain evidence="1 2">RL18-126-BIB-B</strain>
    </source>
</reference>
<organism evidence="1 2">
    <name type="scientific">Paraburkholderia rhynchosiae</name>
    <dbReference type="NCBI Taxonomy" id="487049"/>
    <lineage>
        <taxon>Bacteria</taxon>
        <taxon>Pseudomonadati</taxon>
        <taxon>Pseudomonadota</taxon>
        <taxon>Betaproteobacteria</taxon>
        <taxon>Burkholderiales</taxon>
        <taxon>Burkholderiaceae</taxon>
        <taxon>Paraburkholderia</taxon>
    </lineage>
</organism>